<keyword evidence="1" id="KW-1133">Transmembrane helix</keyword>
<keyword evidence="1" id="KW-0472">Membrane</keyword>
<evidence type="ECO:0000313" key="2">
    <source>
        <dbReference type="EMBL" id="GAB1302212.1"/>
    </source>
</evidence>
<keyword evidence="1" id="KW-0812">Transmembrane</keyword>
<protein>
    <submittedName>
        <fullName evidence="2">MS4A4C protein</fullName>
    </submittedName>
</protein>
<gene>
    <name evidence="2" type="ORF">APTSU1_001745000</name>
</gene>
<reference evidence="2 3" key="1">
    <citation type="submission" date="2024-08" db="EMBL/GenBank/DDBJ databases">
        <title>The draft genome of Apodemus speciosus.</title>
        <authorList>
            <person name="Nabeshima K."/>
            <person name="Suzuki S."/>
            <person name="Onuma M."/>
        </authorList>
    </citation>
    <scope>NUCLEOTIDE SEQUENCE [LARGE SCALE GENOMIC DNA]</scope>
    <source>
        <strain evidence="2">IB14-021</strain>
    </source>
</reference>
<organism evidence="2 3">
    <name type="scientific">Apodemus speciosus</name>
    <name type="common">Large Japanese field mouse</name>
    <dbReference type="NCBI Taxonomy" id="105296"/>
    <lineage>
        <taxon>Eukaryota</taxon>
        <taxon>Metazoa</taxon>
        <taxon>Chordata</taxon>
        <taxon>Craniata</taxon>
        <taxon>Vertebrata</taxon>
        <taxon>Euteleostomi</taxon>
        <taxon>Mammalia</taxon>
        <taxon>Eutheria</taxon>
        <taxon>Euarchontoglires</taxon>
        <taxon>Glires</taxon>
        <taxon>Rodentia</taxon>
        <taxon>Myomorpha</taxon>
        <taxon>Muroidea</taxon>
        <taxon>Muridae</taxon>
        <taxon>Murinae</taxon>
        <taxon>Apodemus</taxon>
    </lineage>
</organism>
<evidence type="ECO:0000256" key="1">
    <source>
        <dbReference type="SAM" id="Phobius"/>
    </source>
</evidence>
<proteinExistence type="predicted"/>
<comment type="caution">
    <text evidence="2">The sequence shown here is derived from an EMBL/GenBank/DDBJ whole genome shotgun (WGS) entry which is preliminary data.</text>
</comment>
<feature type="transmembrane region" description="Helical" evidence="1">
    <location>
        <begin position="121"/>
        <end position="142"/>
    </location>
</feature>
<keyword evidence="3" id="KW-1185">Reference proteome</keyword>
<dbReference type="EMBL" id="BAAFST010000019">
    <property type="protein sequence ID" value="GAB1302212.1"/>
    <property type="molecule type" value="Genomic_DNA"/>
</dbReference>
<evidence type="ECO:0000313" key="3">
    <source>
        <dbReference type="Proteomes" id="UP001623349"/>
    </source>
</evidence>
<accession>A0ABQ0FSJ3</accession>
<name>A0ABQ0FSJ3_APOSI</name>
<sequence>MCPVPAALETMQGLELTTMAVVPGGAQPSEKSVMKSQTWNENKEKFLKGEPKVLGCCTSYDCSHKSQLRNNNIDKHIFGTSHFSALTGPNLGTNNVHCLRIPVNCSRSGNYKRPGHQQSKLNIISSVLAAMASIICVVSLVVGSYSPFRHNNTITRKTV</sequence>
<dbReference type="Proteomes" id="UP001623349">
    <property type="component" value="Unassembled WGS sequence"/>
</dbReference>